<name>A0A1M4SLC9_9FIRM</name>
<dbReference type="GO" id="GO:0006284">
    <property type="term" value="P:base-excision repair"/>
    <property type="evidence" value="ECO:0007669"/>
    <property type="project" value="InterPro"/>
</dbReference>
<dbReference type="FunFam" id="3.10.300.10:FF:000001">
    <property type="entry name" value="Putative 3-methyladenine DNA glycosylase"/>
    <property type="match status" value="1"/>
</dbReference>
<evidence type="ECO:0000256" key="5">
    <source>
        <dbReference type="HAMAP-Rule" id="MF_00527"/>
    </source>
</evidence>
<protein>
    <recommendedName>
        <fullName evidence="5">Putative 3-methyladenine DNA glycosylase</fullName>
        <ecNumber evidence="5">3.2.2.-</ecNumber>
    </recommendedName>
</protein>
<dbReference type="PANTHER" id="PTHR10429:SF0">
    <property type="entry name" value="DNA-3-METHYLADENINE GLYCOSYLASE"/>
    <property type="match status" value="1"/>
</dbReference>
<evidence type="ECO:0000256" key="3">
    <source>
        <dbReference type="ARBA" id="ARBA00022801"/>
    </source>
</evidence>
<keyword evidence="7" id="KW-1185">Reference proteome</keyword>
<dbReference type="AlphaFoldDB" id="A0A1M4SLC9"/>
<reference evidence="7" key="1">
    <citation type="submission" date="2016-11" db="EMBL/GenBank/DDBJ databases">
        <authorList>
            <person name="Varghese N."/>
            <person name="Submissions S."/>
        </authorList>
    </citation>
    <scope>NUCLEOTIDE SEQUENCE [LARGE SCALE GENOMIC DNA]</scope>
    <source>
        <strain evidence="7">DSM 12395</strain>
    </source>
</reference>
<evidence type="ECO:0000313" key="7">
    <source>
        <dbReference type="Proteomes" id="UP000184148"/>
    </source>
</evidence>
<gene>
    <name evidence="6" type="ORF">SAMN02745133_00165</name>
</gene>
<proteinExistence type="inferred from homology"/>
<dbReference type="HAMAP" id="MF_00527">
    <property type="entry name" value="3MGH"/>
    <property type="match status" value="1"/>
</dbReference>
<evidence type="ECO:0000313" key="6">
    <source>
        <dbReference type="EMBL" id="SHE33084.1"/>
    </source>
</evidence>
<keyword evidence="2 5" id="KW-0227">DNA damage</keyword>
<dbReference type="EMBL" id="FQUY01000001">
    <property type="protein sequence ID" value="SHE33084.1"/>
    <property type="molecule type" value="Genomic_DNA"/>
</dbReference>
<dbReference type="InterPro" id="IPR036995">
    <property type="entry name" value="MPG_sf"/>
</dbReference>
<dbReference type="GO" id="GO:0003905">
    <property type="term" value="F:alkylbase DNA N-glycosylase activity"/>
    <property type="evidence" value="ECO:0007669"/>
    <property type="project" value="InterPro"/>
</dbReference>
<organism evidence="6 7">
    <name type="scientific">Desulforamulus putei DSM 12395</name>
    <dbReference type="NCBI Taxonomy" id="1121429"/>
    <lineage>
        <taxon>Bacteria</taxon>
        <taxon>Bacillati</taxon>
        <taxon>Bacillota</taxon>
        <taxon>Clostridia</taxon>
        <taxon>Eubacteriales</taxon>
        <taxon>Peptococcaceae</taxon>
        <taxon>Desulforamulus</taxon>
    </lineage>
</organism>
<dbReference type="NCBIfam" id="TIGR00567">
    <property type="entry name" value="3mg"/>
    <property type="match status" value="1"/>
</dbReference>
<keyword evidence="4 5" id="KW-0234">DNA repair</keyword>
<dbReference type="Pfam" id="PF02245">
    <property type="entry name" value="Pur_DNA_glyco"/>
    <property type="match status" value="1"/>
</dbReference>
<dbReference type="STRING" id="1121429.SAMN02745133_00165"/>
<sequence length="191" mass="21053">MLRPLPVEFYARDTVLVARELLGTLLVHVTDEGTTIGKIVETEAYLQGDPACHAARGMTPRNSVMFGPPGRAYVYFTYGMHYCFNAVTAAEGVGEAVLIRAVEPLEGLDLMRKRRGRDRLHELCAGPARLVQAFGITGEHNRADLTRGPLFIAPAPEPPPEIHVTTRIGIKEGADLPLRFYIKGNKFISKK</sequence>
<dbReference type="GO" id="GO:0003677">
    <property type="term" value="F:DNA binding"/>
    <property type="evidence" value="ECO:0007669"/>
    <property type="project" value="InterPro"/>
</dbReference>
<evidence type="ECO:0000256" key="4">
    <source>
        <dbReference type="ARBA" id="ARBA00023204"/>
    </source>
</evidence>
<dbReference type="OrthoDB" id="9794313at2"/>
<dbReference type="CDD" id="cd00540">
    <property type="entry name" value="AAG"/>
    <property type="match status" value="1"/>
</dbReference>
<dbReference type="NCBIfam" id="NF002003">
    <property type="entry name" value="PRK00802.1-3"/>
    <property type="match status" value="1"/>
</dbReference>
<dbReference type="EC" id="3.2.2.-" evidence="5"/>
<comment type="similarity">
    <text evidence="1 5">Belongs to the DNA glycosylase MPG family.</text>
</comment>
<evidence type="ECO:0000256" key="2">
    <source>
        <dbReference type="ARBA" id="ARBA00022763"/>
    </source>
</evidence>
<dbReference type="Gene3D" id="3.10.300.10">
    <property type="entry name" value="Methylpurine-DNA glycosylase (MPG)"/>
    <property type="match status" value="1"/>
</dbReference>
<dbReference type="SUPFAM" id="SSF50486">
    <property type="entry name" value="FMT C-terminal domain-like"/>
    <property type="match status" value="1"/>
</dbReference>
<dbReference type="Proteomes" id="UP000184148">
    <property type="component" value="Unassembled WGS sequence"/>
</dbReference>
<dbReference type="InterPro" id="IPR011034">
    <property type="entry name" value="Formyl_transferase-like_C_sf"/>
</dbReference>
<dbReference type="RefSeq" id="WP_073234193.1">
    <property type="nucleotide sequence ID" value="NZ_FQUY01000001.1"/>
</dbReference>
<dbReference type="PANTHER" id="PTHR10429">
    <property type="entry name" value="DNA-3-METHYLADENINE GLYCOSYLASE"/>
    <property type="match status" value="1"/>
</dbReference>
<dbReference type="InterPro" id="IPR003180">
    <property type="entry name" value="MPG"/>
</dbReference>
<keyword evidence="3 5" id="KW-0378">Hydrolase</keyword>
<evidence type="ECO:0000256" key="1">
    <source>
        <dbReference type="ARBA" id="ARBA00009232"/>
    </source>
</evidence>
<accession>A0A1M4SLC9</accession>